<protein>
    <submittedName>
        <fullName evidence="2">Uncharacterized protein</fullName>
    </submittedName>
</protein>
<reference evidence="2" key="2">
    <citation type="submission" date="2022-01" db="EMBL/GenBank/DDBJ databases">
        <authorList>
            <person name="Yamashiro T."/>
            <person name="Shiraishi A."/>
            <person name="Satake H."/>
            <person name="Nakayama K."/>
        </authorList>
    </citation>
    <scope>NUCLEOTIDE SEQUENCE</scope>
</reference>
<gene>
    <name evidence="2" type="ORF">Tco_0951973</name>
</gene>
<accession>A0ABQ5DYJ9</accession>
<sequence>MHTTIVPEQVKTMKIQAGIQVSRPRELKRQLQLWKTLFNYAHVTISNVAKKTKVPVTSSSHSSDLASKFLNFADIPPTDAEIVSPMDVHVHHESFPSFTPQPPLSTPTPPPTTEATNPLSVLPDFASIFQINNRVSALENKVSKLRKDDPLKTQVTALVDEHLDSRLGATKDEFMSYLSASITARITEQVKIQLLQILPKEVSNFSPSDPKDGHRVT</sequence>
<dbReference type="EMBL" id="BQNB010015713">
    <property type="protein sequence ID" value="GJT43258.1"/>
    <property type="molecule type" value="Genomic_DNA"/>
</dbReference>
<feature type="region of interest" description="Disordered" evidence="1">
    <location>
        <begin position="93"/>
        <end position="117"/>
    </location>
</feature>
<proteinExistence type="predicted"/>
<name>A0ABQ5DYJ9_9ASTR</name>
<feature type="compositionally biased region" description="Pro residues" evidence="1">
    <location>
        <begin position="99"/>
        <end position="112"/>
    </location>
</feature>
<reference evidence="2" key="1">
    <citation type="journal article" date="2022" name="Int. J. Mol. Sci.">
        <title>Draft Genome of Tanacetum Coccineum: Genomic Comparison of Closely Related Tanacetum-Family Plants.</title>
        <authorList>
            <person name="Yamashiro T."/>
            <person name="Shiraishi A."/>
            <person name="Nakayama K."/>
            <person name="Satake H."/>
        </authorList>
    </citation>
    <scope>NUCLEOTIDE SEQUENCE</scope>
</reference>
<evidence type="ECO:0000313" key="2">
    <source>
        <dbReference type="EMBL" id="GJT43258.1"/>
    </source>
</evidence>
<keyword evidence="3" id="KW-1185">Reference proteome</keyword>
<dbReference type="Proteomes" id="UP001151760">
    <property type="component" value="Unassembled WGS sequence"/>
</dbReference>
<evidence type="ECO:0000313" key="3">
    <source>
        <dbReference type="Proteomes" id="UP001151760"/>
    </source>
</evidence>
<comment type="caution">
    <text evidence="2">The sequence shown here is derived from an EMBL/GenBank/DDBJ whole genome shotgun (WGS) entry which is preliminary data.</text>
</comment>
<organism evidence="2 3">
    <name type="scientific">Tanacetum coccineum</name>
    <dbReference type="NCBI Taxonomy" id="301880"/>
    <lineage>
        <taxon>Eukaryota</taxon>
        <taxon>Viridiplantae</taxon>
        <taxon>Streptophyta</taxon>
        <taxon>Embryophyta</taxon>
        <taxon>Tracheophyta</taxon>
        <taxon>Spermatophyta</taxon>
        <taxon>Magnoliopsida</taxon>
        <taxon>eudicotyledons</taxon>
        <taxon>Gunneridae</taxon>
        <taxon>Pentapetalae</taxon>
        <taxon>asterids</taxon>
        <taxon>campanulids</taxon>
        <taxon>Asterales</taxon>
        <taxon>Asteraceae</taxon>
        <taxon>Asteroideae</taxon>
        <taxon>Anthemideae</taxon>
        <taxon>Anthemidinae</taxon>
        <taxon>Tanacetum</taxon>
    </lineage>
</organism>
<evidence type="ECO:0000256" key="1">
    <source>
        <dbReference type="SAM" id="MobiDB-lite"/>
    </source>
</evidence>